<evidence type="ECO:0000259" key="9">
    <source>
        <dbReference type="PROSITE" id="PS50928"/>
    </source>
</evidence>
<dbReference type="InterPro" id="IPR035906">
    <property type="entry name" value="MetI-like_sf"/>
</dbReference>
<dbReference type="Gene3D" id="1.10.3720.10">
    <property type="entry name" value="MetI-like"/>
    <property type="match status" value="1"/>
</dbReference>
<reference evidence="10 11" key="1">
    <citation type="submission" date="2016-10" db="EMBL/GenBank/DDBJ databases">
        <authorList>
            <person name="de Groot N.N."/>
        </authorList>
    </citation>
    <scope>NUCLEOTIDE SEQUENCE [LARGE SCALE GENOMIC DNA]</scope>
    <source>
        <strain evidence="10 11">A-4</strain>
    </source>
</reference>
<dbReference type="Pfam" id="PF00528">
    <property type="entry name" value="BPD_transp_1"/>
    <property type="match status" value="1"/>
</dbReference>
<dbReference type="Pfam" id="PF04069">
    <property type="entry name" value="OpuAC"/>
    <property type="match status" value="1"/>
</dbReference>
<accession>A0A1G6CNP2</accession>
<dbReference type="FunFam" id="1.10.3720.10:FF:000001">
    <property type="entry name" value="Glycine betaine ABC transporter, permease"/>
    <property type="match status" value="1"/>
</dbReference>
<feature type="transmembrane region" description="Helical" evidence="8">
    <location>
        <begin position="178"/>
        <end position="197"/>
    </location>
</feature>
<dbReference type="PANTHER" id="PTHR30177:SF4">
    <property type="entry name" value="OSMOPROTECTANT IMPORT PERMEASE PROTEIN OSMW"/>
    <property type="match status" value="1"/>
</dbReference>
<evidence type="ECO:0000256" key="8">
    <source>
        <dbReference type="RuleBase" id="RU363032"/>
    </source>
</evidence>
<evidence type="ECO:0000313" key="10">
    <source>
        <dbReference type="EMBL" id="SDB34464.1"/>
    </source>
</evidence>
<dbReference type="Proteomes" id="UP000182508">
    <property type="component" value="Unassembled WGS sequence"/>
</dbReference>
<feature type="domain" description="ABC transmembrane type-1" evidence="9">
    <location>
        <begin position="19"/>
        <end position="198"/>
    </location>
</feature>
<dbReference type="InterPro" id="IPR000515">
    <property type="entry name" value="MetI-like"/>
</dbReference>
<sequence length="508" mass="55269">MTKLLTTFQDRFADWVTALIQHLQISLMALLVAILIAVPLAILLSKSKRLAEASLQVTGVFQTIPSLALLGLFIPFMGIGTLPAVVALVIYALFPIMQNTITALDSIDPSLVEAGTAFGMTKWERLKTFEIPISLPIIMSGIRTSAVMVIGTATLASLIGAGGLGAFIMLGIDRNNSSLILIGALSSALLAVLFNALIKLLEKAQLRTIVASFAIMVLGLFATYAPAFVKSSESKTETIVIAGKLGAEPEILINMYKELIEGEMDVKVKLEPSFGKTSFLYEALKAGDIAIYPEFTGTVTGSLLTNPPQLSNDPIEVFEAARDGILEQDNLVLLKPMAYQNTYALAVTREFAEENQLTKISDLLAIQDKLVAGFSLEFNDRADGYPGLQELYGLKITVNTMEPALRYQAIQTGDVNLIDAYSTDSQIKQYDLVVLEDDRQLFPPYQGAPLMRAELLEKYPELEGVLNKLVGQITESQMSDMNYQVDVAGKSAQEVAHNYLLEVGLVEE</sequence>
<feature type="transmembrane region" description="Helical" evidence="8">
    <location>
        <begin position="146"/>
        <end position="172"/>
    </location>
</feature>
<dbReference type="CDD" id="cd13610">
    <property type="entry name" value="PBP2_ChoS"/>
    <property type="match status" value="1"/>
</dbReference>
<dbReference type="CDD" id="cd06261">
    <property type="entry name" value="TM_PBP2"/>
    <property type="match status" value="1"/>
</dbReference>
<organism evidence="10 11">
    <name type="scientific">Streptococcus henryi</name>
    <dbReference type="NCBI Taxonomy" id="439219"/>
    <lineage>
        <taxon>Bacteria</taxon>
        <taxon>Bacillati</taxon>
        <taxon>Bacillota</taxon>
        <taxon>Bacilli</taxon>
        <taxon>Lactobacillales</taxon>
        <taxon>Streptococcaceae</taxon>
        <taxon>Streptococcus</taxon>
    </lineage>
</organism>
<dbReference type="RefSeq" id="WP_074486358.1">
    <property type="nucleotide sequence ID" value="NZ_FMXP01000024.1"/>
</dbReference>
<dbReference type="Gene3D" id="3.40.190.120">
    <property type="entry name" value="Osmoprotection protein (prox), domain 2"/>
    <property type="match status" value="1"/>
</dbReference>
<dbReference type="EMBL" id="FMXP01000024">
    <property type="protein sequence ID" value="SDB34464.1"/>
    <property type="molecule type" value="Genomic_DNA"/>
</dbReference>
<feature type="transmembrane region" description="Helical" evidence="8">
    <location>
        <begin position="209"/>
        <end position="229"/>
    </location>
</feature>
<feature type="transmembrane region" description="Helical" evidence="8">
    <location>
        <begin position="64"/>
        <end position="94"/>
    </location>
</feature>
<gene>
    <name evidence="10" type="ORF">SAMN02910293_01701</name>
</gene>
<evidence type="ECO:0000256" key="4">
    <source>
        <dbReference type="ARBA" id="ARBA00022989"/>
    </source>
</evidence>
<comment type="subcellular location">
    <subcellularLocation>
        <location evidence="8">Cell membrane</location>
        <topology evidence="8">Multi-pass membrane protein</topology>
    </subcellularLocation>
    <subcellularLocation>
        <location evidence="1">Membrane</location>
        <topology evidence="1">Multi-pass membrane protein</topology>
    </subcellularLocation>
</comment>
<keyword evidence="11" id="KW-1185">Reference proteome</keyword>
<keyword evidence="5 8" id="KW-0472">Membrane</keyword>
<dbReference type="GO" id="GO:0022857">
    <property type="term" value="F:transmembrane transporter activity"/>
    <property type="evidence" value="ECO:0007669"/>
    <property type="project" value="InterPro"/>
</dbReference>
<comment type="similarity">
    <text evidence="7">In the N-terminal section; belongs to the binding-protein-dependent transport system permease family.</text>
</comment>
<feature type="transmembrane region" description="Helical" evidence="8">
    <location>
        <begin position="25"/>
        <end position="44"/>
    </location>
</feature>
<proteinExistence type="inferred from homology"/>
<dbReference type="AlphaFoldDB" id="A0A1G6CNP2"/>
<dbReference type="PANTHER" id="PTHR30177">
    <property type="entry name" value="GLYCINE BETAINE/L-PROLINE TRANSPORT SYSTEM PERMEASE PROTEIN PROW"/>
    <property type="match status" value="1"/>
</dbReference>
<name>A0A1G6CNP2_9STRE</name>
<evidence type="ECO:0000256" key="6">
    <source>
        <dbReference type="ARBA" id="ARBA00035642"/>
    </source>
</evidence>
<dbReference type="GO" id="GO:0043190">
    <property type="term" value="C:ATP-binding cassette (ABC) transporter complex"/>
    <property type="evidence" value="ECO:0007669"/>
    <property type="project" value="InterPro"/>
</dbReference>
<dbReference type="InterPro" id="IPR007210">
    <property type="entry name" value="ABC_Gly_betaine_transp_sub-bd"/>
</dbReference>
<dbReference type="GO" id="GO:0031460">
    <property type="term" value="P:glycine betaine transport"/>
    <property type="evidence" value="ECO:0007669"/>
    <property type="project" value="TreeGrafter"/>
</dbReference>
<dbReference type="SUPFAM" id="SSF53850">
    <property type="entry name" value="Periplasmic binding protein-like II"/>
    <property type="match status" value="1"/>
</dbReference>
<evidence type="ECO:0000256" key="3">
    <source>
        <dbReference type="ARBA" id="ARBA00022692"/>
    </source>
</evidence>
<dbReference type="SUPFAM" id="SSF161098">
    <property type="entry name" value="MetI-like"/>
    <property type="match status" value="1"/>
</dbReference>
<protein>
    <submittedName>
        <fullName evidence="10">Osmoprotectant transport system permease protein</fullName>
    </submittedName>
</protein>
<dbReference type="InterPro" id="IPR058089">
    <property type="entry name" value="EgtUBC_SBD"/>
</dbReference>
<dbReference type="InterPro" id="IPR051204">
    <property type="entry name" value="ABC_transp_perm/SBD"/>
</dbReference>
<evidence type="ECO:0000256" key="2">
    <source>
        <dbReference type="ARBA" id="ARBA00022448"/>
    </source>
</evidence>
<comment type="similarity">
    <text evidence="6">In the C-terminal section; belongs to the OsmX family.</text>
</comment>
<evidence type="ECO:0000256" key="1">
    <source>
        <dbReference type="ARBA" id="ARBA00004141"/>
    </source>
</evidence>
<evidence type="ECO:0000313" key="11">
    <source>
        <dbReference type="Proteomes" id="UP000182508"/>
    </source>
</evidence>
<comment type="similarity">
    <text evidence="8">Belongs to the binding-protein-dependent transport system permease family.</text>
</comment>
<dbReference type="STRING" id="439219.SAMN02910293_01701"/>
<dbReference type="Gene3D" id="3.40.190.10">
    <property type="entry name" value="Periplasmic binding protein-like II"/>
    <property type="match status" value="1"/>
</dbReference>
<dbReference type="eggNOG" id="COG1174">
    <property type="taxonomic scope" value="Bacteria"/>
</dbReference>
<keyword evidence="2 8" id="KW-0813">Transport</keyword>
<evidence type="ECO:0000256" key="5">
    <source>
        <dbReference type="ARBA" id="ARBA00023136"/>
    </source>
</evidence>
<evidence type="ECO:0000256" key="7">
    <source>
        <dbReference type="ARBA" id="ARBA00035652"/>
    </source>
</evidence>
<keyword evidence="3 8" id="KW-0812">Transmembrane</keyword>
<keyword evidence="4 8" id="KW-1133">Transmembrane helix</keyword>
<dbReference type="eggNOG" id="COG1732">
    <property type="taxonomic scope" value="Bacteria"/>
</dbReference>
<dbReference type="PROSITE" id="PS50928">
    <property type="entry name" value="ABC_TM1"/>
    <property type="match status" value="1"/>
</dbReference>